<dbReference type="STRING" id="1612308.SAMN05444581_10629"/>
<keyword evidence="1" id="KW-0472">Membrane</keyword>
<dbReference type="OrthoDB" id="5439561at2"/>
<proteinExistence type="predicted"/>
<name>A0A1I3YLF8_9HYPH</name>
<dbReference type="GO" id="GO:0090313">
    <property type="term" value="P:regulation of protein targeting to membrane"/>
    <property type="evidence" value="ECO:0007669"/>
    <property type="project" value="TreeGrafter"/>
</dbReference>
<keyword evidence="1" id="KW-0812">Transmembrane</keyword>
<organism evidence="3 4">
    <name type="scientific">Methylocapsa palsarum</name>
    <dbReference type="NCBI Taxonomy" id="1612308"/>
    <lineage>
        <taxon>Bacteria</taxon>
        <taxon>Pseudomonadati</taxon>
        <taxon>Pseudomonadota</taxon>
        <taxon>Alphaproteobacteria</taxon>
        <taxon>Hyphomicrobiales</taxon>
        <taxon>Beijerinckiaceae</taxon>
        <taxon>Methylocapsa</taxon>
    </lineage>
</organism>
<keyword evidence="4" id="KW-1185">Reference proteome</keyword>
<keyword evidence="1" id="KW-1133">Transmembrane helix</keyword>
<evidence type="ECO:0000259" key="2">
    <source>
        <dbReference type="Pfam" id="PF05170"/>
    </source>
</evidence>
<reference evidence="3 4" key="1">
    <citation type="submission" date="2016-10" db="EMBL/GenBank/DDBJ databases">
        <authorList>
            <person name="de Groot N.N."/>
        </authorList>
    </citation>
    <scope>NUCLEOTIDE SEQUENCE [LARGE SCALE GENOMIC DNA]</scope>
    <source>
        <strain evidence="3 4">NE2</strain>
    </source>
</reference>
<accession>A0A1I3YLF8</accession>
<dbReference type="RefSeq" id="WP_091680958.1">
    <property type="nucleotide sequence ID" value="NZ_FOSN01000006.1"/>
</dbReference>
<feature type="transmembrane region" description="Helical" evidence="1">
    <location>
        <begin position="21"/>
        <end position="43"/>
    </location>
</feature>
<dbReference type="InterPro" id="IPR052894">
    <property type="entry name" value="AsmA-related"/>
</dbReference>
<dbReference type="Pfam" id="PF05170">
    <property type="entry name" value="AsmA"/>
    <property type="match status" value="1"/>
</dbReference>
<dbReference type="Proteomes" id="UP000198755">
    <property type="component" value="Unassembled WGS sequence"/>
</dbReference>
<feature type="domain" description="AsmA" evidence="2">
    <location>
        <begin position="359"/>
        <end position="544"/>
    </location>
</feature>
<evidence type="ECO:0000313" key="3">
    <source>
        <dbReference type="EMBL" id="SFK32662.1"/>
    </source>
</evidence>
<dbReference type="GO" id="GO:0005886">
    <property type="term" value="C:plasma membrane"/>
    <property type="evidence" value="ECO:0007669"/>
    <property type="project" value="TreeGrafter"/>
</dbReference>
<gene>
    <name evidence="3" type="ORF">SAMN05444581_10629</name>
</gene>
<dbReference type="InterPro" id="IPR007844">
    <property type="entry name" value="AsmA"/>
</dbReference>
<protein>
    <submittedName>
        <fullName evidence="3">AsmA protein</fullName>
    </submittedName>
</protein>
<dbReference type="PANTHER" id="PTHR30441:SF4">
    <property type="entry name" value="PROTEIN ASMA"/>
    <property type="match status" value="1"/>
</dbReference>
<dbReference type="AlphaFoldDB" id="A0A1I3YLF8"/>
<evidence type="ECO:0000313" key="4">
    <source>
        <dbReference type="Proteomes" id="UP000198755"/>
    </source>
</evidence>
<sequence length="635" mass="66328">MAEMAPLASPSSPRSRRLGRAAQAAILVVGLGALGSIAVQWLFSTAALSAAIVSEIRQMTGLAVVSKGATVLVVLPQPHINISDIELSDASGVIQINARVLKSYLRISALLRGRLEIGSVILNQPEMVVDLDRGPATAPESAIGLAANAAPASPQAKRADEGGLGAVSFIDGAAHLSSRSKRTDFLIDQINVKLDWRKLGAAATANGEARLNGETFSFAARIARPSEVLRGQQSDMSLSVGSPSVTLTTEGVLKGSANPGYAGRIIATAPSLRKLAEAGGYMAPLPGPFEAMTLHCAADIGLSNATFSDLRLRLDGNDFEGVLAVDAAAHPPMVSGTLAANVLSLRPFLSGLPRPLGRDGQWNHDSFDLKPSKLTDIDLRISAARTVLPALEIEDAAVSLMSRNNRLQITLADAKAYGGSINGRAILTLNDEALEVHASGALNGVESGEVAASLLHPWRFAGPATASVDIQGKGASVSDVMRNLEGDANVAFGRGELDGVDLGEALRRIEIKPLALASDIQHGETPFDAAHFKIKIAHGVAAIEDGVLTNSRLILNFKGEADIGEQALNLHGAASPFDKTSDPAPEARQFQFDVAGPWDGLEFVPDARSLIRHSGAAAPLFSPRPHNLKPADGAR</sequence>
<evidence type="ECO:0000256" key="1">
    <source>
        <dbReference type="SAM" id="Phobius"/>
    </source>
</evidence>
<dbReference type="EMBL" id="FOSN01000006">
    <property type="protein sequence ID" value="SFK32662.1"/>
    <property type="molecule type" value="Genomic_DNA"/>
</dbReference>
<dbReference type="PANTHER" id="PTHR30441">
    <property type="entry name" value="DUF748 DOMAIN-CONTAINING PROTEIN"/>
    <property type="match status" value="1"/>
</dbReference>